<feature type="non-terminal residue" evidence="1">
    <location>
        <position position="89"/>
    </location>
</feature>
<accession>A0AAN9ABK8</accession>
<name>A0AAN9ABK8_HALRR</name>
<dbReference type="InterPro" id="IPR036291">
    <property type="entry name" value="NAD(P)-bd_dom_sf"/>
</dbReference>
<dbReference type="AlphaFoldDB" id="A0AAN9ABK8"/>
<gene>
    <name evidence="1" type="primary">DECR1_1</name>
    <name evidence="1" type="ORF">SK128_003809</name>
</gene>
<comment type="caution">
    <text evidence="1">The sequence shown here is derived from an EMBL/GenBank/DDBJ whole genome shotgun (WGS) entry which is preliminary data.</text>
</comment>
<dbReference type="EC" id="1.3.1.34" evidence="1"/>
<keyword evidence="1" id="KW-0560">Oxidoreductase</keyword>
<dbReference type="GO" id="GO:0008670">
    <property type="term" value="F:2,4-dienoyl-CoA reductase (NADPH) activity"/>
    <property type="evidence" value="ECO:0007669"/>
    <property type="project" value="UniProtKB-EC"/>
</dbReference>
<sequence length="89" mass="9538">MAMSRVGAELLRCLRPRQDFSVHARALHVSNVMREEGPQAKHFPVMRTPMLPKDSFKGKTVFITGGGTGLGKGMATMLSSLGANIVIAA</sequence>
<proteinExistence type="predicted"/>
<dbReference type="Proteomes" id="UP001381693">
    <property type="component" value="Unassembled WGS sequence"/>
</dbReference>
<dbReference type="Gene3D" id="3.40.50.720">
    <property type="entry name" value="NAD(P)-binding Rossmann-like Domain"/>
    <property type="match status" value="1"/>
</dbReference>
<protein>
    <submittedName>
        <fullName evidence="1">2,4-dienoyl-CoA reductase, mitochondrial</fullName>
        <ecNumber evidence="1">1.3.1.34</ecNumber>
    </submittedName>
</protein>
<keyword evidence="2" id="KW-1185">Reference proteome</keyword>
<evidence type="ECO:0000313" key="2">
    <source>
        <dbReference type="Proteomes" id="UP001381693"/>
    </source>
</evidence>
<dbReference type="SUPFAM" id="SSF51735">
    <property type="entry name" value="NAD(P)-binding Rossmann-fold domains"/>
    <property type="match status" value="1"/>
</dbReference>
<reference evidence="1 2" key="1">
    <citation type="submission" date="2023-11" db="EMBL/GenBank/DDBJ databases">
        <title>Halocaridina rubra genome assembly.</title>
        <authorList>
            <person name="Smith C."/>
        </authorList>
    </citation>
    <scope>NUCLEOTIDE SEQUENCE [LARGE SCALE GENOMIC DNA]</scope>
    <source>
        <strain evidence="1">EP-1</strain>
        <tissue evidence="1">Whole</tissue>
    </source>
</reference>
<dbReference type="EMBL" id="JAXCGZ010007202">
    <property type="protein sequence ID" value="KAK7079390.1"/>
    <property type="molecule type" value="Genomic_DNA"/>
</dbReference>
<evidence type="ECO:0000313" key="1">
    <source>
        <dbReference type="EMBL" id="KAK7079390.1"/>
    </source>
</evidence>
<organism evidence="1 2">
    <name type="scientific">Halocaridina rubra</name>
    <name type="common">Hawaiian red shrimp</name>
    <dbReference type="NCBI Taxonomy" id="373956"/>
    <lineage>
        <taxon>Eukaryota</taxon>
        <taxon>Metazoa</taxon>
        <taxon>Ecdysozoa</taxon>
        <taxon>Arthropoda</taxon>
        <taxon>Crustacea</taxon>
        <taxon>Multicrustacea</taxon>
        <taxon>Malacostraca</taxon>
        <taxon>Eumalacostraca</taxon>
        <taxon>Eucarida</taxon>
        <taxon>Decapoda</taxon>
        <taxon>Pleocyemata</taxon>
        <taxon>Caridea</taxon>
        <taxon>Atyoidea</taxon>
        <taxon>Atyidae</taxon>
        <taxon>Halocaridina</taxon>
    </lineage>
</organism>